<evidence type="ECO:0000256" key="7">
    <source>
        <dbReference type="ARBA" id="ARBA00023136"/>
    </source>
</evidence>
<dbReference type="PANTHER" id="PTHR30574:SF1">
    <property type="entry name" value="SULPHUR TRANSPORT DOMAIN-CONTAINING PROTEIN"/>
    <property type="match status" value="1"/>
</dbReference>
<evidence type="ECO:0008006" key="12">
    <source>
        <dbReference type="Google" id="ProtNLM"/>
    </source>
</evidence>
<dbReference type="EMBL" id="BMKS01000017">
    <property type="protein sequence ID" value="GGG48056.1"/>
    <property type="molecule type" value="Genomic_DNA"/>
</dbReference>
<evidence type="ECO:0000256" key="9">
    <source>
        <dbReference type="SAM" id="Phobius"/>
    </source>
</evidence>
<evidence type="ECO:0000313" key="10">
    <source>
        <dbReference type="EMBL" id="GGG48056.1"/>
    </source>
</evidence>
<dbReference type="InterPro" id="IPR007272">
    <property type="entry name" value="Sulf_transp_TsuA/YedE"/>
</dbReference>
<evidence type="ECO:0000256" key="6">
    <source>
        <dbReference type="ARBA" id="ARBA00022989"/>
    </source>
</evidence>
<keyword evidence="2" id="KW-0813">Transport</keyword>
<protein>
    <recommendedName>
        <fullName evidence="12">Lipocalin</fullName>
    </recommendedName>
</protein>
<dbReference type="Proteomes" id="UP000597507">
    <property type="component" value="Unassembled WGS sequence"/>
</dbReference>
<dbReference type="PANTHER" id="PTHR30574">
    <property type="entry name" value="INNER MEMBRANE PROTEIN YEDE"/>
    <property type="match status" value="1"/>
</dbReference>
<evidence type="ECO:0000256" key="4">
    <source>
        <dbReference type="ARBA" id="ARBA00022519"/>
    </source>
</evidence>
<evidence type="ECO:0000313" key="11">
    <source>
        <dbReference type="Proteomes" id="UP000597507"/>
    </source>
</evidence>
<dbReference type="Pfam" id="PF04143">
    <property type="entry name" value="Sulf_transp"/>
    <property type="match status" value="1"/>
</dbReference>
<keyword evidence="11" id="KW-1185">Reference proteome</keyword>
<keyword evidence="7 9" id="KW-0472">Membrane</keyword>
<dbReference type="GO" id="GO:0005886">
    <property type="term" value="C:plasma membrane"/>
    <property type="evidence" value="ECO:0007669"/>
    <property type="project" value="UniProtKB-SubCell"/>
</dbReference>
<feature type="transmembrane region" description="Helical" evidence="9">
    <location>
        <begin position="70"/>
        <end position="92"/>
    </location>
</feature>
<keyword evidence="4" id="KW-0997">Cell inner membrane</keyword>
<evidence type="ECO:0000256" key="1">
    <source>
        <dbReference type="ARBA" id="ARBA00004429"/>
    </source>
</evidence>
<name>A0A8J2ZFD1_9PROT</name>
<organism evidence="10 11">
    <name type="scientific">Caldovatus sediminis</name>
    <dbReference type="NCBI Taxonomy" id="2041189"/>
    <lineage>
        <taxon>Bacteria</taxon>
        <taxon>Pseudomonadati</taxon>
        <taxon>Pseudomonadota</taxon>
        <taxon>Alphaproteobacteria</taxon>
        <taxon>Acetobacterales</taxon>
        <taxon>Roseomonadaceae</taxon>
        <taxon>Caldovatus</taxon>
    </lineage>
</organism>
<feature type="transmembrane region" description="Helical" evidence="9">
    <location>
        <begin position="113"/>
        <end position="130"/>
    </location>
</feature>
<feature type="transmembrane region" description="Helical" evidence="9">
    <location>
        <begin position="142"/>
        <end position="167"/>
    </location>
</feature>
<gene>
    <name evidence="10" type="ORF">GCM10010964_39330</name>
</gene>
<comment type="subcellular location">
    <subcellularLocation>
        <location evidence="1">Cell inner membrane</location>
        <topology evidence="1">Multi-pass membrane protein</topology>
    </subcellularLocation>
</comment>
<evidence type="ECO:0000256" key="8">
    <source>
        <dbReference type="ARBA" id="ARBA00035655"/>
    </source>
</evidence>
<accession>A0A8J2ZFD1</accession>
<evidence type="ECO:0000256" key="2">
    <source>
        <dbReference type="ARBA" id="ARBA00022448"/>
    </source>
</evidence>
<keyword evidence="3" id="KW-1003">Cell membrane</keyword>
<dbReference type="AlphaFoldDB" id="A0A8J2ZFD1"/>
<comment type="caution">
    <text evidence="10">The sequence shown here is derived from an EMBL/GenBank/DDBJ whole genome shotgun (WGS) entry which is preliminary data.</text>
</comment>
<evidence type="ECO:0000256" key="5">
    <source>
        <dbReference type="ARBA" id="ARBA00022692"/>
    </source>
</evidence>
<reference evidence="10 11" key="1">
    <citation type="journal article" date="2014" name="Int. J. Syst. Evol. Microbiol.">
        <title>Complete genome sequence of Corynebacterium casei LMG S-19264T (=DSM 44701T), isolated from a smear-ripened cheese.</title>
        <authorList>
            <consortium name="US DOE Joint Genome Institute (JGI-PGF)"/>
            <person name="Walter F."/>
            <person name="Albersmeier A."/>
            <person name="Kalinowski J."/>
            <person name="Ruckert C."/>
        </authorList>
    </citation>
    <scope>NUCLEOTIDE SEQUENCE [LARGE SCALE GENOMIC DNA]</scope>
    <source>
        <strain evidence="10 11">CGMCC 1.16330</strain>
    </source>
</reference>
<proteinExistence type="inferred from homology"/>
<keyword evidence="5 9" id="KW-0812">Transmembrane</keyword>
<comment type="similarity">
    <text evidence="8">Belongs to the TsuA/YedE (TC 9.B.102) family.</text>
</comment>
<sequence>MARLTDKAWSPYLAGAAIGLLQIPAFLLLGTALGTSSSYVTVAAAAAEVFDPGIRAIRYAAAHLDGAKNWWQVALVVGIALGALLSASLSGTRRRGIAPVWRRATGLGPGGRFGMAFVGGFVMLLGARIADGCTTGHGLSGMAQLAIGSFIAVAAMFAGGIATAMLLRPVR</sequence>
<evidence type="ECO:0000256" key="3">
    <source>
        <dbReference type="ARBA" id="ARBA00022475"/>
    </source>
</evidence>
<keyword evidence="6 9" id="KW-1133">Transmembrane helix</keyword>